<accession>A0A2G0CI13</accession>
<dbReference type="Pfam" id="PF13619">
    <property type="entry name" value="KTSC"/>
    <property type="match status" value="1"/>
</dbReference>
<evidence type="ECO:0000313" key="2">
    <source>
        <dbReference type="EMBL" id="PHK99560.1"/>
    </source>
</evidence>
<evidence type="ECO:0000259" key="1">
    <source>
        <dbReference type="Pfam" id="PF13619"/>
    </source>
</evidence>
<evidence type="ECO:0000313" key="3">
    <source>
        <dbReference type="Proteomes" id="UP000226437"/>
    </source>
</evidence>
<dbReference type="AlphaFoldDB" id="A0A2G0CI13"/>
<dbReference type="InterPro" id="IPR025309">
    <property type="entry name" value="KTSC_dom"/>
</dbReference>
<comment type="caution">
    <text evidence="2">The sequence shown here is derived from an EMBL/GenBank/DDBJ whole genome shotgun (WGS) entry which is preliminary data.</text>
</comment>
<feature type="domain" description="KTSC" evidence="1">
    <location>
        <begin position="32"/>
        <end position="74"/>
    </location>
</feature>
<proteinExistence type="predicted"/>
<keyword evidence="3" id="KW-1185">Reference proteome</keyword>
<gene>
    <name evidence="2" type="ORF">CGL56_00445</name>
</gene>
<reference evidence="2 3" key="1">
    <citation type="submission" date="2017-10" db="EMBL/GenBank/DDBJ databases">
        <title>The draft genome sequence of Lewinella marina KCTC 32374.</title>
        <authorList>
            <person name="Wang K."/>
        </authorList>
    </citation>
    <scope>NUCLEOTIDE SEQUENCE [LARGE SCALE GENOMIC DNA]</scope>
    <source>
        <strain evidence="2 3">MKG-38</strain>
    </source>
</reference>
<protein>
    <recommendedName>
        <fullName evidence="1">KTSC domain-containing protein</fullName>
    </recommendedName>
</protein>
<dbReference type="Proteomes" id="UP000226437">
    <property type="component" value="Unassembled WGS sequence"/>
</dbReference>
<name>A0A2G0CI13_9BACT</name>
<sequence length="107" mass="12688">MYLLSERAFQVLCYTFTPNFQIMQQHTFGNTSEMVSHAGYDRDKHVLYLTYHSGPTTIAYRNVTPSLWEELLKSAYPDVCIRFKIQAHHPFRRVEPAFRPLHYSFVK</sequence>
<dbReference type="EMBL" id="PDLO01000001">
    <property type="protein sequence ID" value="PHK99560.1"/>
    <property type="molecule type" value="Genomic_DNA"/>
</dbReference>
<organism evidence="2 3">
    <name type="scientific">Neolewinella marina</name>
    <dbReference type="NCBI Taxonomy" id="438751"/>
    <lineage>
        <taxon>Bacteria</taxon>
        <taxon>Pseudomonadati</taxon>
        <taxon>Bacteroidota</taxon>
        <taxon>Saprospiria</taxon>
        <taxon>Saprospirales</taxon>
        <taxon>Lewinellaceae</taxon>
        <taxon>Neolewinella</taxon>
    </lineage>
</organism>